<accession>A0A934I822</accession>
<name>A0A934I822_9MICO</name>
<dbReference type="InterPro" id="IPR050964">
    <property type="entry name" value="Striated_Muscle_Regulatory"/>
</dbReference>
<dbReference type="EMBL" id="JAEINH010000012">
    <property type="protein sequence ID" value="MBI9115951.1"/>
    <property type="molecule type" value="Genomic_DNA"/>
</dbReference>
<protein>
    <submittedName>
        <fullName evidence="7">Fibronectin type III domain-containing protein</fullName>
    </submittedName>
</protein>
<sequence length="2040" mass="210355">MRSPFRRAPRPDDEARRSPTAIVAGITIPAVLAVLAIINPGVKIAEVELNDGAVWVTNSQGLKLGRYNAEVKELNAGLVAGDPAFDVLQDAQDVVLTEPGKVSVVDPASVTLAAQAEVPGGSQVAMAAGVLAITGQDGSVWVRGTSALTTIDAETPGDLDLADGAASAVTTDGTVLAFDPADGSVTGVDGEGAAPEVVATYDTAVGERADEVAAVGEVLVVRSGTTLHGPGWSTDLSEHGADVVLQHSSRGADVVLAATPTAFLEVDLDDGAVEVTEPGDTGVPAKPVRVGDCAYGAWAAPTANYVTRCGDGEPEVEDLESMTAAQTLVFRVNRTVVILNDTAQGRLWLPEDLPKAQEPNWQDVEEEQEPDDREEQSDDVQTAQQLLTQCTDQSVVPGAVDDVLGVRPGRTSVIQVLNNDTAGDCGIIAISEHDPIPETFGYLERIYGGRALQVVVLPDAQGTVEFTYTITDGRGQNPPSTATVQLSAIPADANSDPVQVRTAAVEVEQGATIEQEVLANFVDPDGDDLILVGATTDGTGTVRARRDGILTFVADGDELGRQVVQLSVSDGTATIVGELYVDVRSVGSLPPVIDPVHAETYVGTEVDVDVLASVRTASREPARLASVEELAGTTIVPSLDDGSFTFTAPTPGTYYVTFTVVASPQQASGVARIDVKEWPAQPLPPVAVRDVALLPAGGEVTVAPLRNDVDPNGGVLVLTSATAAPESALQIAIVEHRFVRISALRTLDAPETITYVISNGVAEARGEILVQPVPPSAEQHAPVVQDIEVTVRTGGVVTIPALDYAYDADGDDLELVPELAEPLASGQGLLFVSGNELRYQAPSSPTTATATFSVRDTAKNEGSARLVVTVHESSPDTKAPPRPKDLTARTFAGEVVRVTVPLTGIDRDGDGVILLGQGDTAPTKGRIVAVGASWIEYEAFPGESGTDTFTYAVEDWVGQRAVATVRVGIAPRPTDPLPIVARHDEVTVQPGQLVEVRVLRNDVDPSGGELFLEPTIEVPPGIDARVEGRRIVVQAPDEPTDPIVIPYAVSNERGGRASAVLTVYVVEDAVILPPVASDITVAPLEVVGKTSVEVDVFQVAENPSGPLSDLEVSIPSSHTGVAQVTAAGRVLVTLGSEARTVPYLLSNTLPAADGVSSYAFITVPAVGDFPPVLRPKARALRVASGAELEIPIAEFVQVGTGKTARITDSARVSATRSDGTELVVDETTLRFVSAAGYAGPASVTFEVTDGTSRTDPAGRRATLTLPITVYTEDDYPPTFSPGTIEVPQGDAAKTIDLLAFTEGPEGADGSQSYTFLSAGTPTPGFVVNLDGTTLSVSAAADVPRGTQGSADLTLGYGRSGTLPVRVTFQVVASSRNLTRVSSYTLDGAAGQETRVNVIGDVQLNPFPGEPLTLQGATVETPGSGTASVSGGTVVVRPADGFVGDMVVRYRVRDVTNDPLREVEGRIQVKVRDRPDAPAAPRVGDVTSQTIVLSWDAPDNNGAPITGYRLTRSPGGQTTTCASTTCTVTGLTNGTEYTFTVAAQNAVGWSAESSTSSRAVPDAVPDVPGPPVLADGDGEVTVTWSAPANSGTPVTQYTIELSDGSTRSTGGTSVTFTGLTNGTAYEARVRAHNRATPPEGGTWSAWSEAKVPAGLPGAPAVSASRVATQLGGQINITWTAPSTNGDPIRSYSVSITGDGAPAPFTVGGDVTGWNFANAVNGVEYTISVAATNKRGTGPAGTTTTSTFAEPTAPRTPSIQAGVGHDHSNGQVTLSWSAPESTGGRGVLVQEYVILAGGTEIARTAGTSFTHTGRPGGVQTATYSVRACNTRGACGPTTTIGSVTPVTLPAAPTVSVVPTPGQFDRVNASWSDLSAGTANGGSALVRYEYRLSTGGGWRDTTSTSLTEIDVPGGVDSVSVEVRAVTGAGAGRAGTGAGSPDRTAAPSAPAPVGTSVAPLELTITWTPPAANGSTITGYMYDIYRVNPTTGADEGQVAYSQWSSTSPVTWKVPGPGSYVAEVRALSNKGDSAVGTSTPVAVGGS</sequence>
<dbReference type="RefSeq" id="WP_198734517.1">
    <property type="nucleotide sequence ID" value="NZ_JAEINH010000012.1"/>
</dbReference>
<keyword evidence="2" id="KW-0326">Glycosidase</keyword>
<evidence type="ECO:0000256" key="5">
    <source>
        <dbReference type="SAM" id="Phobius"/>
    </source>
</evidence>
<dbReference type="InterPro" id="IPR041690">
    <property type="entry name" value="Cadherin_5"/>
</dbReference>
<keyword evidence="5" id="KW-0812">Transmembrane</keyword>
<comment type="caution">
    <text evidence="7">The sequence shown here is derived from an EMBL/GenBank/DDBJ whole genome shotgun (WGS) entry which is preliminary data.</text>
</comment>
<evidence type="ECO:0000256" key="2">
    <source>
        <dbReference type="ARBA" id="ARBA00023295"/>
    </source>
</evidence>
<keyword evidence="5" id="KW-0472">Membrane</keyword>
<dbReference type="InterPro" id="IPR003961">
    <property type="entry name" value="FN3_dom"/>
</dbReference>
<keyword evidence="5" id="KW-1133">Transmembrane helix</keyword>
<dbReference type="CDD" id="cd00063">
    <property type="entry name" value="FN3"/>
    <property type="match status" value="4"/>
</dbReference>
<organism evidence="7 8">
    <name type="scientific">Sanguibacter suaedae</name>
    <dbReference type="NCBI Taxonomy" id="2795737"/>
    <lineage>
        <taxon>Bacteria</taxon>
        <taxon>Bacillati</taxon>
        <taxon>Actinomycetota</taxon>
        <taxon>Actinomycetes</taxon>
        <taxon>Micrococcales</taxon>
        <taxon>Sanguibacteraceae</taxon>
        <taxon>Sanguibacter</taxon>
    </lineage>
</organism>
<feature type="region of interest" description="Disordered" evidence="4">
    <location>
        <begin position="1926"/>
        <end position="1949"/>
    </location>
</feature>
<evidence type="ECO:0000256" key="1">
    <source>
        <dbReference type="ARBA" id="ARBA00022737"/>
    </source>
</evidence>
<keyword evidence="2" id="KW-0378">Hydrolase</keyword>
<feature type="domain" description="Fibronectin type-III" evidence="6">
    <location>
        <begin position="1654"/>
        <end position="1749"/>
    </location>
</feature>
<feature type="domain" description="Fibronectin type-III" evidence="6">
    <location>
        <begin position="1942"/>
        <end position="2040"/>
    </location>
</feature>
<gene>
    <name evidence="7" type="ORF">JAV76_13105</name>
</gene>
<evidence type="ECO:0000313" key="8">
    <source>
        <dbReference type="Proteomes" id="UP000602087"/>
    </source>
</evidence>
<evidence type="ECO:0000256" key="3">
    <source>
        <dbReference type="ARBA" id="ARBA00023326"/>
    </source>
</evidence>
<feature type="domain" description="Fibronectin type-III" evidence="6">
    <location>
        <begin position="1563"/>
        <end position="1653"/>
    </location>
</feature>
<dbReference type="NCBIfam" id="NF012211">
    <property type="entry name" value="tand_rpt_95"/>
    <property type="match status" value="1"/>
</dbReference>
<feature type="region of interest" description="Disordered" evidence="4">
    <location>
        <begin position="350"/>
        <end position="381"/>
    </location>
</feature>
<keyword evidence="8" id="KW-1185">Reference proteome</keyword>
<feature type="compositionally biased region" description="Acidic residues" evidence="4">
    <location>
        <begin position="363"/>
        <end position="378"/>
    </location>
</feature>
<dbReference type="Pfam" id="PF17892">
    <property type="entry name" value="Cadherin_5"/>
    <property type="match status" value="1"/>
</dbReference>
<evidence type="ECO:0000256" key="4">
    <source>
        <dbReference type="SAM" id="MobiDB-lite"/>
    </source>
</evidence>
<reference evidence="7" key="1">
    <citation type="submission" date="2020-12" db="EMBL/GenBank/DDBJ databases">
        <title>Sanguibacter suaedae sp. nov., isolated from Suaeda aralocaspica.</title>
        <authorList>
            <person name="Ma Q."/>
        </authorList>
    </citation>
    <scope>NUCLEOTIDE SEQUENCE</scope>
    <source>
        <strain evidence="7">YZGR15</strain>
    </source>
</reference>
<keyword evidence="3" id="KW-0624">Polysaccharide degradation</keyword>
<proteinExistence type="predicted"/>
<evidence type="ECO:0000259" key="6">
    <source>
        <dbReference type="PROSITE" id="PS50853"/>
    </source>
</evidence>
<dbReference type="PANTHER" id="PTHR13817:SF73">
    <property type="entry name" value="FIBRONECTIN TYPE-III DOMAIN-CONTAINING PROTEIN"/>
    <property type="match status" value="1"/>
</dbReference>
<dbReference type="Gene3D" id="2.60.40.10">
    <property type="entry name" value="Immunoglobulins"/>
    <property type="match status" value="4"/>
</dbReference>
<dbReference type="InterPro" id="IPR013783">
    <property type="entry name" value="Ig-like_fold"/>
</dbReference>
<keyword evidence="1" id="KW-0677">Repeat</keyword>
<dbReference type="Proteomes" id="UP000602087">
    <property type="component" value="Unassembled WGS sequence"/>
</dbReference>
<dbReference type="PRINTS" id="PR00014">
    <property type="entry name" value="FNTYPEIII"/>
</dbReference>
<dbReference type="Gene3D" id="2.60.40.3440">
    <property type="match status" value="2"/>
</dbReference>
<dbReference type="SUPFAM" id="SSF49265">
    <property type="entry name" value="Fibronectin type III"/>
    <property type="match status" value="4"/>
</dbReference>
<feature type="transmembrane region" description="Helical" evidence="5">
    <location>
        <begin position="21"/>
        <end position="38"/>
    </location>
</feature>
<dbReference type="PANTHER" id="PTHR13817">
    <property type="entry name" value="TITIN"/>
    <property type="match status" value="1"/>
</dbReference>
<dbReference type="GO" id="GO:0000272">
    <property type="term" value="P:polysaccharide catabolic process"/>
    <property type="evidence" value="ECO:0007669"/>
    <property type="project" value="UniProtKB-KW"/>
</dbReference>
<dbReference type="PROSITE" id="PS50853">
    <property type="entry name" value="FN3"/>
    <property type="match status" value="4"/>
</dbReference>
<evidence type="ECO:0000313" key="7">
    <source>
        <dbReference type="EMBL" id="MBI9115951.1"/>
    </source>
</evidence>
<keyword evidence="3" id="KW-0119">Carbohydrate metabolism</keyword>
<dbReference type="GO" id="GO:0016798">
    <property type="term" value="F:hydrolase activity, acting on glycosyl bonds"/>
    <property type="evidence" value="ECO:0007669"/>
    <property type="project" value="UniProtKB-KW"/>
</dbReference>
<feature type="domain" description="Fibronectin type-III" evidence="6">
    <location>
        <begin position="1476"/>
        <end position="1562"/>
    </location>
</feature>
<dbReference type="InterPro" id="IPR036116">
    <property type="entry name" value="FN3_sf"/>
</dbReference>
<dbReference type="Pfam" id="PF17963">
    <property type="entry name" value="Big_9"/>
    <property type="match status" value="3"/>
</dbReference>
<dbReference type="SMART" id="SM00060">
    <property type="entry name" value="FN3"/>
    <property type="match status" value="6"/>
</dbReference>
<dbReference type="Pfam" id="PF00041">
    <property type="entry name" value="fn3"/>
    <property type="match status" value="3"/>
</dbReference>